<evidence type="ECO:0000313" key="3">
    <source>
        <dbReference type="EMBL" id="CAF1265350.1"/>
    </source>
</evidence>
<evidence type="ECO:0000256" key="1">
    <source>
        <dbReference type="SAM" id="MobiDB-lite"/>
    </source>
</evidence>
<name>A0A815AWE7_9BILA</name>
<feature type="region of interest" description="Disordered" evidence="1">
    <location>
        <begin position="1"/>
        <end position="43"/>
    </location>
</feature>
<keyword evidence="4" id="KW-1185">Reference proteome</keyword>
<dbReference type="Proteomes" id="UP000663854">
    <property type="component" value="Unassembled WGS sequence"/>
</dbReference>
<accession>A0A815AWE7</accession>
<dbReference type="AlphaFoldDB" id="A0A815AWE7"/>
<organism evidence="3 4">
    <name type="scientific">Rotaria sordida</name>
    <dbReference type="NCBI Taxonomy" id="392033"/>
    <lineage>
        <taxon>Eukaryota</taxon>
        <taxon>Metazoa</taxon>
        <taxon>Spiralia</taxon>
        <taxon>Gnathifera</taxon>
        <taxon>Rotifera</taxon>
        <taxon>Eurotatoria</taxon>
        <taxon>Bdelloidea</taxon>
        <taxon>Philodinida</taxon>
        <taxon>Philodinidae</taxon>
        <taxon>Rotaria</taxon>
    </lineage>
</organism>
<reference evidence="3" key="1">
    <citation type="submission" date="2021-02" db="EMBL/GenBank/DDBJ databases">
        <authorList>
            <person name="Nowell W R."/>
        </authorList>
    </citation>
    <scope>NUCLEOTIDE SEQUENCE</scope>
</reference>
<evidence type="ECO:0000313" key="4">
    <source>
        <dbReference type="Proteomes" id="UP000663870"/>
    </source>
</evidence>
<feature type="compositionally biased region" description="Polar residues" evidence="1">
    <location>
        <begin position="1"/>
        <end position="16"/>
    </location>
</feature>
<dbReference type="EMBL" id="CAJNOH010000568">
    <property type="protein sequence ID" value="CAF1076763.1"/>
    <property type="molecule type" value="Genomic_DNA"/>
</dbReference>
<proteinExistence type="predicted"/>
<comment type="caution">
    <text evidence="3">The sequence shown here is derived from an EMBL/GenBank/DDBJ whole genome shotgun (WGS) entry which is preliminary data.</text>
</comment>
<dbReference type="EMBL" id="CAJNOL010001015">
    <property type="protein sequence ID" value="CAF1265350.1"/>
    <property type="molecule type" value="Genomic_DNA"/>
</dbReference>
<sequence length="106" mass="11635">MSNKIANQYPVTQQPDMSEDSEYIQEPVTNEDKSKQKQRQSNSSNSWFTWFLCDDFDLCCCLWLLNRKYSDANGDGGCCSCDDSGNGCDCGGCNGCDCGGCDGCDC</sequence>
<evidence type="ECO:0000313" key="2">
    <source>
        <dbReference type="EMBL" id="CAF1076763.1"/>
    </source>
</evidence>
<protein>
    <submittedName>
        <fullName evidence="3">Uncharacterized protein</fullName>
    </submittedName>
</protein>
<dbReference type="Proteomes" id="UP000663870">
    <property type="component" value="Unassembled WGS sequence"/>
</dbReference>
<gene>
    <name evidence="3" type="ORF">JXQ802_LOCUS27706</name>
    <name evidence="2" type="ORF">PYM288_LOCUS18456</name>
</gene>